<dbReference type="CDD" id="cd14014">
    <property type="entry name" value="STKc_PknB_like"/>
    <property type="match status" value="1"/>
</dbReference>
<name>A0A3N1CVT4_9ACTN</name>
<dbReference type="InterPro" id="IPR051681">
    <property type="entry name" value="Ser/Thr_Kinases-Pseudokinases"/>
</dbReference>
<organism evidence="5 6">
    <name type="scientific">Actinocorallia herbida</name>
    <dbReference type="NCBI Taxonomy" id="58109"/>
    <lineage>
        <taxon>Bacteria</taxon>
        <taxon>Bacillati</taxon>
        <taxon>Actinomycetota</taxon>
        <taxon>Actinomycetes</taxon>
        <taxon>Streptosporangiales</taxon>
        <taxon>Thermomonosporaceae</taxon>
        <taxon>Actinocorallia</taxon>
    </lineage>
</organism>
<evidence type="ECO:0000256" key="1">
    <source>
        <dbReference type="ARBA" id="ARBA00022741"/>
    </source>
</evidence>
<feature type="transmembrane region" description="Helical" evidence="3">
    <location>
        <begin position="572"/>
        <end position="598"/>
    </location>
</feature>
<dbReference type="SUPFAM" id="SSF48452">
    <property type="entry name" value="TPR-like"/>
    <property type="match status" value="1"/>
</dbReference>
<reference evidence="5 6" key="1">
    <citation type="submission" date="2018-11" db="EMBL/GenBank/DDBJ databases">
        <title>Sequencing the genomes of 1000 actinobacteria strains.</title>
        <authorList>
            <person name="Klenk H.-P."/>
        </authorList>
    </citation>
    <scope>NUCLEOTIDE SEQUENCE [LARGE SCALE GENOMIC DNA]</scope>
    <source>
        <strain evidence="5 6">DSM 44254</strain>
    </source>
</reference>
<dbReference type="Pfam" id="PF00069">
    <property type="entry name" value="Pkinase"/>
    <property type="match status" value="1"/>
</dbReference>
<keyword evidence="3" id="KW-0812">Transmembrane</keyword>
<gene>
    <name evidence="5" type="ORF">EDD29_2954</name>
</gene>
<keyword evidence="6" id="KW-1185">Reference proteome</keyword>
<proteinExistence type="predicted"/>
<dbReference type="Gene3D" id="1.10.510.10">
    <property type="entry name" value="Transferase(Phosphotransferase) domain 1"/>
    <property type="match status" value="1"/>
</dbReference>
<dbReference type="EMBL" id="RJKE01000001">
    <property type="protein sequence ID" value="ROO85411.1"/>
    <property type="molecule type" value="Genomic_DNA"/>
</dbReference>
<sequence>MAWHAETAPLTPEDPRALGGYRLHGRLGAGGQGVVYLGADGSGRHVAVKTLRAPSGIARERFAAEAEHVMRVPRFCIAAVLAADAYADPPYVVSEYVPGPSLAAAVRRRGPHTGGDLDRLAVATATALIAIHQADVVHLDFKPANIIVGADGPRVIDFGIARLRETITGGAARIGTPAYMAPEQAHGDVLPGPATDLWAWALTMVFAATGRDVFRGGSVRDILAKVGAGAPVPTALDRPLADAVAECLSADPRRRPTARRVLGLLTGLPGTLTDGQAMSQGADLASGSAGFAAMAEEALRRGRYALAIRYADQGLARADGQEALRLTRDEARCHRVRGLAERALREGDGLEDLELAYEIDPEDSEFTLTYARALDEDGHHDEAFALAPDDPGIAGAWVEALVERYRTDPGEVNDTQSGTALRLCPDDRRVVLMRAGVLARTDGGLPEASTLVSGDSDLSWRLASSLAQGRPSQIRAAARLAPSLATDAYSALLTDPLESEPTFAHLRGLWPDLPEEERQRLSDAVADRLATLVPSPSAPFDRDTLHAFSREVCTGMLDLGPPDGLRLRGRRVLAGVGIWIGVFAVVLVTAAFCSWIAVFFGVALKVGDGETTDADNTLFVAGLIGASVLSLVASLWFATFYLRRLRARGARTLTLHRANPPWAPYLRAHDTGSFDDPFLGDAHFD</sequence>
<dbReference type="AlphaFoldDB" id="A0A3N1CVT4"/>
<dbReference type="GO" id="GO:0004674">
    <property type="term" value="F:protein serine/threonine kinase activity"/>
    <property type="evidence" value="ECO:0007669"/>
    <property type="project" value="UniProtKB-KW"/>
</dbReference>
<keyword evidence="3" id="KW-1133">Transmembrane helix</keyword>
<keyword evidence="1" id="KW-0547">Nucleotide-binding</keyword>
<evidence type="ECO:0000256" key="3">
    <source>
        <dbReference type="SAM" id="Phobius"/>
    </source>
</evidence>
<dbReference type="PANTHER" id="PTHR44329:SF298">
    <property type="entry name" value="MIXED LINEAGE KINASE DOMAIN-LIKE PROTEIN"/>
    <property type="match status" value="1"/>
</dbReference>
<dbReference type="OrthoDB" id="3525484at2"/>
<dbReference type="Gene3D" id="3.30.200.20">
    <property type="entry name" value="Phosphorylase Kinase, domain 1"/>
    <property type="match status" value="1"/>
</dbReference>
<dbReference type="PROSITE" id="PS50011">
    <property type="entry name" value="PROTEIN_KINASE_DOM"/>
    <property type="match status" value="1"/>
</dbReference>
<dbReference type="RefSeq" id="WP_148085960.1">
    <property type="nucleotide sequence ID" value="NZ_RJKE01000001.1"/>
</dbReference>
<dbReference type="PROSITE" id="PS00108">
    <property type="entry name" value="PROTEIN_KINASE_ST"/>
    <property type="match status" value="1"/>
</dbReference>
<keyword evidence="5" id="KW-0723">Serine/threonine-protein kinase</keyword>
<dbReference type="Proteomes" id="UP000272400">
    <property type="component" value="Unassembled WGS sequence"/>
</dbReference>
<evidence type="ECO:0000259" key="4">
    <source>
        <dbReference type="PROSITE" id="PS50011"/>
    </source>
</evidence>
<dbReference type="InterPro" id="IPR008271">
    <property type="entry name" value="Ser/Thr_kinase_AS"/>
</dbReference>
<evidence type="ECO:0000313" key="5">
    <source>
        <dbReference type="EMBL" id="ROO85411.1"/>
    </source>
</evidence>
<accession>A0A3N1CVT4</accession>
<keyword evidence="5" id="KW-0418">Kinase</keyword>
<feature type="transmembrane region" description="Helical" evidence="3">
    <location>
        <begin position="618"/>
        <end position="642"/>
    </location>
</feature>
<dbReference type="InterPro" id="IPR011990">
    <property type="entry name" value="TPR-like_helical_dom_sf"/>
</dbReference>
<protein>
    <submittedName>
        <fullName evidence="5">Serine/threonine protein kinase</fullName>
    </submittedName>
</protein>
<keyword evidence="5" id="KW-0808">Transferase</keyword>
<comment type="caution">
    <text evidence="5">The sequence shown here is derived from an EMBL/GenBank/DDBJ whole genome shotgun (WGS) entry which is preliminary data.</text>
</comment>
<evidence type="ECO:0000313" key="6">
    <source>
        <dbReference type="Proteomes" id="UP000272400"/>
    </source>
</evidence>
<dbReference type="Gene3D" id="1.25.40.10">
    <property type="entry name" value="Tetratricopeptide repeat domain"/>
    <property type="match status" value="1"/>
</dbReference>
<dbReference type="PANTHER" id="PTHR44329">
    <property type="entry name" value="SERINE/THREONINE-PROTEIN KINASE TNNI3K-RELATED"/>
    <property type="match status" value="1"/>
</dbReference>
<dbReference type="InterPro" id="IPR011009">
    <property type="entry name" value="Kinase-like_dom_sf"/>
</dbReference>
<keyword evidence="3" id="KW-0472">Membrane</keyword>
<evidence type="ECO:0000256" key="2">
    <source>
        <dbReference type="ARBA" id="ARBA00022840"/>
    </source>
</evidence>
<dbReference type="SUPFAM" id="SSF56112">
    <property type="entry name" value="Protein kinase-like (PK-like)"/>
    <property type="match status" value="1"/>
</dbReference>
<keyword evidence="2" id="KW-0067">ATP-binding</keyword>
<dbReference type="InterPro" id="IPR000719">
    <property type="entry name" value="Prot_kinase_dom"/>
</dbReference>
<dbReference type="GO" id="GO:0005524">
    <property type="term" value="F:ATP binding"/>
    <property type="evidence" value="ECO:0007669"/>
    <property type="project" value="UniProtKB-KW"/>
</dbReference>
<feature type="domain" description="Protein kinase" evidence="4">
    <location>
        <begin position="21"/>
        <end position="268"/>
    </location>
</feature>